<reference evidence="2 3" key="1">
    <citation type="submission" date="2019-01" db="EMBL/GenBank/DDBJ databases">
        <authorList>
            <person name="Ferrante I. M."/>
        </authorList>
    </citation>
    <scope>NUCLEOTIDE SEQUENCE [LARGE SCALE GENOMIC DNA]</scope>
    <source>
        <strain evidence="2 3">B856</strain>
    </source>
</reference>
<keyword evidence="1" id="KW-0472">Membrane</keyword>
<keyword evidence="3" id="KW-1185">Reference proteome</keyword>
<dbReference type="AlphaFoldDB" id="A0A448YYY4"/>
<feature type="transmembrane region" description="Helical" evidence="1">
    <location>
        <begin position="123"/>
        <end position="145"/>
    </location>
</feature>
<feature type="transmembrane region" description="Helical" evidence="1">
    <location>
        <begin position="151"/>
        <end position="172"/>
    </location>
</feature>
<accession>A0A448YYY4</accession>
<dbReference type="EMBL" id="CAACVS010000044">
    <property type="protein sequence ID" value="VEU34960.1"/>
    <property type="molecule type" value="Genomic_DNA"/>
</dbReference>
<protein>
    <submittedName>
        <fullName evidence="2">Uncharacterized protein</fullName>
    </submittedName>
</protein>
<evidence type="ECO:0000313" key="2">
    <source>
        <dbReference type="EMBL" id="VEU34960.1"/>
    </source>
</evidence>
<dbReference type="Proteomes" id="UP000291116">
    <property type="component" value="Unassembled WGS sequence"/>
</dbReference>
<sequence>MISIISLTRISASFHRLMGLLVVGSFESVGNCMLPESSTMNSRLWYSESSISLLVSPMGISYLAKMAPSSSIISSGAIPASAAISGSWSISIVALVDSARGISCFRSSFMVMWSSMEDTMGRAWALFTTVVAGAGDPAAAFWASFHLLYSGFSFMIPLILVYFFGGMVFVGCC</sequence>
<keyword evidence="1" id="KW-1133">Transmembrane helix</keyword>
<organism evidence="2 3">
    <name type="scientific">Pseudo-nitzschia multistriata</name>
    <dbReference type="NCBI Taxonomy" id="183589"/>
    <lineage>
        <taxon>Eukaryota</taxon>
        <taxon>Sar</taxon>
        <taxon>Stramenopiles</taxon>
        <taxon>Ochrophyta</taxon>
        <taxon>Bacillariophyta</taxon>
        <taxon>Bacillariophyceae</taxon>
        <taxon>Bacillariophycidae</taxon>
        <taxon>Bacillariales</taxon>
        <taxon>Bacillariaceae</taxon>
        <taxon>Pseudo-nitzschia</taxon>
    </lineage>
</organism>
<evidence type="ECO:0000313" key="3">
    <source>
        <dbReference type="Proteomes" id="UP000291116"/>
    </source>
</evidence>
<gene>
    <name evidence="2" type="ORF">PSNMU_V1.4_AUG-EV-PASAV3_0016820</name>
</gene>
<evidence type="ECO:0000256" key="1">
    <source>
        <dbReference type="SAM" id="Phobius"/>
    </source>
</evidence>
<keyword evidence="1" id="KW-0812">Transmembrane</keyword>
<name>A0A448YYY4_9STRA</name>
<proteinExistence type="predicted"/>